<protein>
    <submittedName>
        <fullName evidence="1">Uncharacterized protein</fullName>
    </submittedName>
</protein>
<dbReference type="EMBL" id="BMXB01000010">
    <property type="protein sequence ID" value="GHA42381.1"/>
    <property type="molecule type" value="Genomic_DNA"/>
</dbReference>
<comment type="caution">
    <text evidence="1">The sequence shown here is derived from an EMBL/GenBank/DDBJ whole genome shotgun (WGS) entry which is preliminary data.</text>
</comment>
<gene>
    <name evidence="1" type="ORF">GCM10007103_24620</name>
</gene>
<name>A0A918VYF4_9FLAO</name>
<dbReference type="AlphaFoldDB" id="A0A918VYF4"/>
<reference evidence="1" key="1">
    <citation type="journal article" date="2014" name="Int. J. Syst. Evol. Microbiol.">
        <title>Complete genome sequence of Corynebacterium casei LMG S-19264T (=DSM 44701T), isolated from a smear-ripened cheese.</title>
        <authorList>
            <consortium name="US DOE Joint Genome Institute (JGI-PGF)"/>
            <person name="Walter F."/>
            <person name="Albersmeier A."/>
            <person name="Kalinowski J."/>
            <person name="Ruckert C."/>
        </authorList>
    </citation>
    <scope>NUCLEOTIDE SEQUENCE</scope>
    <source>
        <strain evidence="1">KCTC 12719</strain>
    </source>
</reference>
<keyword evidence="2" id="KW-1185">Reference proteome</keyword>
<organism evidence="1 2">
    <name type="scientific">Salinimicrobium marinum</name>
    <dbReference type="NCBI Taxonomy" id="680283"/>
    <lineage>
        <taxon>Bacteria</taxon>
        <taxon>Pseudomonadati</taxon>
        <taxon>Bacteroidota</taxon>
        <taxon>Flavobacteriia</taxon>
        <taxon>Flavobacteriales</taxon>
        <taxon>Flavobacteriaceae</taxon>
        <taxon>Salinimicrobium</taxon>
    </lineage>
</organism>
<evidence type="ECO:0000313" key="2">
    <source>
        <dbReference type="Proteomes" id="UP000610456"/>
    </source>
</evidence>
<sequence length="57" mass="6670">MVALIKKRLHDFAKTFEHKKYGSGHGCKCQDKNWNEKGMLLIFKGTEENHWAYESQG</sequence>
<dbReference type="Proteomes" id="UP000610456">
    <property type="component" value="Unassembled WGS sequence"/>
</dbReference>
<proteinExistence type="predicted"/>
<evidence type="ECO:0000313" key="1">
    <source>
        <dbReference type="EMBL" id="GHA42381.1"/>
    </source>
</evidence>
<reference evidence="1" key="2">
    <citation type="submission" date="2020-09" db="EMBL/GenBank/DDBJ databases">
        <authorList>
            <person name="Sun Q."/>
            <person name="Kim S."/>
        </authorList>
    </citation>
    <scope>NUCLEOTIDE SEQUENCE</scope>
    <source>
        <strain evidence="1">KCTC 12719</strain>
    </source>
</reference>
<accession>A0A918VYF4</accession>